<evidence type="ECO:0000313" key="2">
    <source>
        <dbReference type="Ensembl" id="ENSACCP00020007676.1"/>
    </source>
</evidence>
<keyword evidence="3" id="KW-1185">Reference proteome</keyword>
<dbReference type="Pfam" id="PF02493">
    <property type="entry name" value="MORN"/>
    <property type="match status" value="1"/>
</dbReference>
<evidence type="ECO:0008006" key="4">
    <source>
        <dbReference type="Google" id="ProtNLM"/>
    </source>
</evidence>
<accession>A0A663E6M7</accession>
<evidence type="ECO:0000313" key="3">
    <source>
        <dbReference type="Proteomes" id="UP000472275"/>
    </source>
</evidence>
<name>A0A663E6M7_AQUCH</name>
<dbReference type="Proteomes" id="UP000472275">
    <property type="component" value="Chromosome 2"/>
</dbReference>
<dbReference type="SMART" id="SM00698">
    <property type="entry name" value="MORN"/>
    <property type="match status" value="1"/>
</dbReference>
<keyword evidence="1" id="KW-0677">Repeat</keyword>
<dbReference type="PANTHER" id="PTHR46917:SF1">
    <property type="entry name" value="MORN REPEAT-CONTAINING PROTEIN 2"/>
    <property type="match status" value="1"/>
</dbReference>
<evidence type="ECO:0000256" key="1">
    <source>
        <dbReference type="ARBA" id="ARBA00022737"/>
    </source>
</evidence>
<reference evidence="2" key="2">
    <citation type="submission" date="2025-09" db="UniProtKB">
        <authorList>
            <consortium name="Ensembl"/>
        </authorList>
    </citation>
    <scope>IDENTIFICATION</scope>
</reference>
<dbReference type="AlphaFoldDB" id="A0A663E6M7"/>
<reference evidence="2" key="1">
    <citation type="submission" date="2025-08" db="UniProtKB">
        <authorList>
            <consortium name="Ensembl"/>
        </authorList>
    </citation>
    <scope>IDENTIFICATION</scope>
</reference>
<sequence length="65" mass="7390">MNGTGRLEHLSGAVYEGKFKTNMFHGAGTYTFPNGAKYVRPFNENKFDLGLIFFFFSTSPVQYLK</sequence>
<dbReference type="PANTHER" id="PTHR46917">
    <property type="entry name" value="MORN REPEAT-CONTAINING PROTEIN 2"/>
    <property type="match status" value="1"/>
</dbReference>
<organism evidence="2 3">
    <name type="scientific">Aquila chrysaetos chrysaetos</name>
    <dbReference type="NCBI Taxonomy" id="223781"/>
    <lineage>
        <taxon>Eukaryota</taxon>
        <taxon>Metazoa</taxon>
        <taxon>Chordata</taxon>
        <taxon>Craniata</taxon>
        <taxon>Vertebrata</taxon>
        <taxon>Euteleostomi</taxon>
        <taxon>Archelosauria</taxon>
        <taxon>Archosauria</taxon>
        <taxon>Dinosauria</taxon>
        <taxon>Saurischia</taxon>
        <taxon>Theropoda</taxon>
        <taxon>Coelurosauria</taxon>
        <taxon>Aves</taxon>
        <taxon>Neognathae</taxon>
        <taxon>Neoaves</taxon>
        <taxon>Telluraves</taxon>
        <taxon>Accipitrimorphae</taxon>
        <taxon>Accipitriformes</taxon>
        <taxon>Accipitridae</taxon>
        <taxon>Accipitrinae</taxon>
        <taxon>Aquila</taxon>
    </lineage>
</organism>
<proteinExistence type="predicted"/>
<dbReference type="SUPFAM" id="SSF82185">
    <property type="entry name" value="Histone H3 K4-specific methyltransferase SET7/9 N-terminal domain"/>
    <property type="match status" value="1"/>
</dbReference>
<dbReference type="InterPro" id="IPR003409">
    <property type="entry name" value="MORN"/>
</dbReference>
<dbReference type="Gene3D" id="2.20.110.10">
    <property type="entry name" value="Histone H3 K4-specific methyltransferase SET7/9 N-terminal domain"/>
    <property type="match status" value="1"/>
</dbReference>
<dbReference type="Ensembl" id="ENSACCT00020008012.1">
    <property type="protein sequence ID" value="ENSACCP00020007676.1"/>
    <property type="gene ID" value="ENSACCG00020005217.1"/>
</dbReference>
<dbReference type="GeneTree" id="ENSGT00940000166685"/>
<dbReference type="InterPro" id="IPR052849">
    <property type="entry name" value="MORN_repeat_protein"/>
</dbReference>
<dbReference type="InParanoid" id="A0A663E6M7"/>
<protein>
    <recommendedName>
        <fullName evidence="4">MORN repeat containing 2</fullName>
    </recommendedName>
</protein>